<dbReference type="InterPro" id="IPR036388">
    <property type="entry name" value="WH-like_DNA-bd_sf"/>
</dbReference>
<evidence type="ECO:0000313" key="7">
    <source>
        <dbReference type="Proteomes" id="UP000829992"/>
    </source>
</evidence>
<evidence type="ECO:0000256" key="3">
    <source>
        <dbReference type="ARBA" id="ARBA00023163"/>
    </source>
</evidence>
<evidence type="ECO:0000259" key="4">
    <source>
        <dbReference type="PROSITE" id="PS51077"/>
    </source>
</evidence>
<dbReference type="Gene3D" id="3.30.450.40">
    <property type="match status" value="1"/>
</dbReference>
<dbReference type="PROSITE" id="PS51077">
    <property type="entry name" value="HTH_ICLR"/>
    <property type="match status" value="1"/>
</dbReference>
<accession>A0ABY4Q1Z0</accession>
<keyword evidence="7" id="KW-1185">Reference proteome</keyword>
<dbReference type="RefSeq" id="WP_249590972.1">
    <property type="nucleotide sequence ID" value="NZ_BAAAQL010000001.1"/>
</dbReference>
<evidence type="ECO:0000259" key="5">
    <source>
        <dbReference type="PROSITE" id="PS51078"/>
    </source>
</evidence>
<keyword evidence="3" id="KW-0804">Transcription</keyword>
<dbReference type="PANTHER" id="PTHR30136">
    <property type="entry name" value="HELIX-TURN-HELIX TRANSCRIPTIONAL REGULATOR, ICLR FAMILY"/>
    <property type="match status" value="1"/>
</dbReference>
<dbReference type="SUPFAM" id="SSF55781">
    <property type="entry name" value="GAF domain-like"/>
    <property type="match status" value="1"/>
</dbReference>
<protein>
    <submittedName>
        <fullName evidence="6">IclR family transcriptional regulator</fullName>
    </submittedName>
</protein>
<dbReference type="SUPFAM" id="SSF46785">
    <property type="entry name" value="Winged helix' DNA-binding domain"/>
    <property type="match status" value="1"/>
</dbReference>
<feature type="domain" description="HTH iclR-type" evidence="4">
    <location>
        <begin position="5"/>
        <end position="67"/>
    </location>
</feature>
<dbReference type="InterPro" id="IPR050707">
    <property type="entry name" value="HTH_MetabolicPath_Reg"/>
</dbReference>
<feature type="domain" description="IclR-ED" evidence="5">
    <location>
        <begin position="68"/>
        <end position="251"/>
    </location>
</feature>
<gene>
    <name evidence="6" type="ORF">M4V62_33715</name>
</gene>
<dbReference type="Gene3D" id="1.10.10.10">
    <property type="entry name" value="Winged helix-like DNA-binding domain superfamily/Winged helix DNA-binding domain"/>
    <property type="match status" value="1"/>
</dbReference>
<evidence type="ECO:0000256" key="1">
    <source>
        <dbReference type="ARBA" id="ARBA00023015"/>
    </source>
</evidence>
<evidence type="ECO:0000256" key="2">
    <source>
        <dbReference type="ARBA" id="ARBA00023125"/>
    </source>
</evidence>
<keyword evidence="2" id="KW-0238">DNA-binding</keyword>
<dbReference type="PROSITE" id="PS51078">
    <property type="entry name" value="ICLR_ED"/>
    <property type="match status" value="1"/>
</dbReference>
<reference evidence="6 7" key="1">
    <citation type="submission" date="2022-05" db="EMBL/GenBank/DDBJ databases">
        <authorList>
            <person name="Zhou X."/>
            <person name="Li K."/>
            <person name="Man Y."/>
        </authorList>
    </citation>
    <scope>NUCLEOTIDE SEQUENCE [LARGE SCALE GENOMIC DNA]</scope>
    <source>
        <strain evidence="6 7">MS405</strain>
    </source>
</reference>
<proteinExistence type="predicted"/>
<dbReference type="EMBL" id="CP097289">
    <property type="protein sequence ID" value="UQT59624.1"/>
    <property type="molecule type" value="Genomic_DNA"/>
</dbReference>
<sequence length="254" mass="27373">MARNIQSLERAAAMLRLLAGGERRLGLSEIASALGLAKGTAHGILRTLQAEGFVEQESASGRYQLGAELLRLGNSYLDVHELRARALVWTDDLARSSGESVYLGVLHQQGVLIVHHVFRPDDSRQVLEVGAMQPLHSTALGKVLAAYDPVAHSEAAEADWPALTTRTVVDPDDFEGVLDITRARGYASDVEETWEGIASVAAPIHDRRRMPVGAVGITGAVERVQKDGELRPDLIAAVRDCARAVSRDLGAGRF</sequence>
<dbReference type="InterPro" id="IPR005471">
    <property type="entry name" value="Tscrpt_reg_IclR_N"/>
</dbReference>
<keyword evidence="1" id="KW-0805">Transcription regulation</keyword>
<dbReference type="Pfam" id="PF01614">
    <property type="entry name" value="IclR_C"/>
    <property type="match status" value="1"/>
</dbReference>
<organism evidence="6 7">
    <name type="scientific">Streptomyces durmitorensis</name>
    <dbReference type="NCBI Taxonomy" id="319947"/>
    <lineage>
        <taxon>Bacteria</taxon>
        <taxon>Bacillati</taxon>
        <taxon>Actinomycetota</taxon>
        <taxon>Actinomycetes</taxon>
        <taxon>Kitasatosporales</taxon>
        <taxon>Streptomycetaceae</taxon>
        <taxon>Streptomyces</taxon>
    </lineage>
</organism>
<dbReference type="InterPro" id="IPR014757">
    <property type="entry name" value="Tscrpt_reg_IclR_C"/>
</dbReference>
<dbReference type="Proteomes" id="UP000829992">
    <property type="component" value="Chromosome"/>
</dbReference>
<dbReference type="Pfam" id="PF09339">
    <property type="entry name" value="HTH_IclR"/>
    <property type="match status" value="1"/>
</dbReference>
<name>A0ABY4Q1Z0_9ACTN</name>
<dbReference type="InterPro" id="IPR036390">
    <property type="entry name" value="WH_DNA-bd_sf"/>
</dbReference>
<dbReference type="SMART" id="SM00346">
    <property type="entry name" value="HTH_ICLR"/>
    <property type="match status" value="1"/>
</dbReference>
<dbReference type="InterPro" id="IPR029016">
    <property type="entry name" value="GAF-like_dom_sf"/>
</dbReference>
<dbReference type="PANTHER" id="PTHR30136:SF24">
    <property type="entry name" value="HTH-TYPE TRANSCRIPTIONAL REPRESSOR ALLR"/>
    <property type="match status" value="1"/>
</dbReference>
<evidence type="ECO:0000313" key="6">
    <source>
        <dbReference type="EMBL" id="UQT59624.1"/>
    </source>
</evidence>